<protein>
    <submittedName>
        <fullName evidence="1">Uncharacterized protein</fullName>
    </submittedName>
</protein>
<sequence>MTRLAFQQQRLFDFSEPFQDYKLSSPSRSWSLSHAPTSTTIHMKDHSSSCRQMMTWYLNSARIFEDFMRPSLNSSPSLGSGFADVLSYDARTTRFDPTSCFVSMMRLNIVLHPHSPRLNGSKSSPRFVVHIVKDHYQVKIFGICFRNRIVFSALGGACGNDGGWELGPTKIQFTVPREKVSNAGRELAPLTL</sequence>
<dbReference type="EMBL" id="JAOTPV010000016">
    <property type="protein sequence ID" value="KAJ4474390.1"/>
    <property type="molecule type" value="Genomic_DNA"/>
</dbReference>
<gene>
    <name evidence="1" type="ORF">J3R30DRAFT_671994</name>
</gene>
<evidence type="ECO:0000313" key="2">
    <source>
        <dbReference type="Proteomes" id="UP001150266"/>
    </source>
</evidence>
<reference evidence="1" key="1">
    <citation type="submission" date="2022-08" db="EMBL/GenBank/DDBJ databases">
        <title>A Global Phylogenomic Analysis of the Shiitake Genus Lentinula.</title>
        <authorList>
            <consortium name="DOE Joint Genome Institute"/>
            <person name="Sierra-Patev S."/>
            <person name="Min B."/>
            <person name="Naranjo-Ortiz M."/>
            <person name="Looney B."/>
            <person name="Konkel Z."/>
            <person name="Slot J.C."/>
            <person name="Sakamoto Y."/>
            <person name="Steenwyk J.L."/>
            <person name="Rokas A."/>
            <person name="Carro J."/>
            <person name="Camarero S."/>
            <person name="Ferreira P."/>
            <person name="Molpeceres G."/>
            <person name="Ruiz-Duenas F.J."/>
            <person name="Serrano A."/>
            <person name="Henrissat B."/>
            <person name="Drula E."/>
            <person name="Hughes K.W."/>
            <person name="Mata J.L."/>
            <person name="Ishikawa N.K."/>
            <person name="Vargas-Isla R."/>
            <person name="Ushijima S."/>
            <person name="Smith C.A."/>
            <person name="Ahrendt S."/>
            <person name="Andreopoulos W."/>
            <person name="He G."/>
            <person name="Labutti K."/>
            <person name="Lipzen A."/>
            <person name="Ng V."/>
            <person name="Riley R."/>
            <person name="Sandor L."/>
            <person name="Barry K."/>
            <person name="Martinez A.T."/>
            <person name="Xiao Y."/>
            <person name="Gibbons J.G."/>
            <person name="Terashima K."/>
            <person name="Grigoriev I.V."/>
            <person name="Hibbett D.S."/>
        </authorList>
    </citation>
    <scope>NUCLEOTIDE SEQUENCE</scope>
    <source>
        <strain evidence="1">JLM2183</strain>
    </source>
</reference>
<proteinExistence type="predicted"/>
<comment type="caution">
    <text evidence="1">The sequence shown here is derived from an EMBL/GenBank/DDBJ whole genome shotgun (WGS) entry which is preliminary data.</text>
</comment>
<dbReference type="AlphaFoldDB" id="A0A9W9DLC9"/>
<accession>A0A9W9DLC9</accession>
<name>A0A9W9DLC9_9AGAR</name>
<organism evidence="1 2">
    <name type="scientific">Lentinula aciculospora</name>
    <dbReference type="NCBI Taxonomy" id="153920"/>
    <lineage>
        <taxon>Eukaryota</taxon>
        <taxon>Fungi</taxon>
        <taxon>Dikarya</taxon>
        <taxon>Basidiomycota</taxon>
        <taxon>Agaricomycotina</taxon>
        <taxon>Agaricomycetes</taxon>
        <taxon>Agaricomycetidae</taxon>
        <taxon>Agaricales</taxon>
        <taxon>Marasmiineae</taxon>
        <taxon>Omphalotaceae</taxon>
        <taxon>Lentinula</taxon>
    </lineage>
</organism>
<keyword evidence="2" id="KW-1185">Reference proteome</keyword>
<evidence type="ECO:0000313" key="1">
    <source>
        <dbReference type="EMBL" id="KAJ4474390.1"/>
    </source>
</evidence>
<dbReference type="Proteomes" id="UP001150266">
    <property type="component" value="Unassembled WGS sequence"/>
</dbReference>